<evidence type="ECO:0000256" key="9">
    <source>
        <dbReference type="ARBA" id="ARBA00023310"/>
    </source>
</evidence>
<keyword evidence="12" id="KW-1003">Cell membrane</keyword>
<sequence length="259" mass="30489">MQISLFEIIALIINFFVLLFVLQKLFYKPVTQIMEERQQKIEDNIRNAERKNEEAEALIRTYEKKMSEIEREKSETMSEAVKEAEEYKRNLVEKYEKEAEGKRSAFLADAREDQEAIGAEIRNFMVKGTVDIARNLVDSFKREDLETYLFEALLERIRTFSEENPEGTRNREGGAFTLISASEVDERKKEQLEYVLQENRLESSSLELREDPSLVAGYMLKMPDYTIYSSISHFVDKKEEQLKEFLEQVVRDRGEDYDA</sequence>
<reference evidence="14" key="1">
    <citation type="submission" date="2021-03" db="EMBL/GenBank/DDBJ databases">
        <title>Proteiniclasticum marinus sp. nov., isolated from tidal flat sediment.</title>
        <authorList>
            <person name="Namirimu T."/>
            <person name="Yang J.-A."/>
            <person name="Yang S.-H."/>
            <person name="Kim Y.-J."/>
            <person name="Kwon K.K."/>
        </authorList>
    </citation>
    <scope>NUCLEOTIDE SEQUENCE</scope>
    <source>
        <strain evidence="14">SCR006</strain>
    </source>
</reference>
<keyword evidence="4 12" id="KW-0812">Transmembrane</keyword>
<protein>
    <recommendedName>
        <fullName evidence="12">ATP synthase subunit b</fullName>
    </recommendedName>
    <alternativeName>
        <fullName evidence="12">ATP synthase F(0) sector subunit b</fullName>
    </alternativeName>
    <alternativeName>
        <fullName evidence="12">ATPase subunit I</fullName>
    </alternativeName>
    <alternativeName>
        <fullName evidence="12">F-type ATPase subunit b</fullName>
        <shortName evidence="12">F-ATPase subunit b</shortName>
    </alternativeName>
</protein>
<keyword evidence="8 12" id="KW-0472">Membrane</keyword>
<dbReference type="EMBL" id="JAFNJU010000008">
    <property type="protein sequence ID" value="MBO1265554.1"/>
    <property type="molecule type" value="Genomic_DNA"/>
</dbReference>
<dbReference type="PANTHER" id="PTHR33445:SF2">
    <property type="entry name" value="ATP SYNTHASE SUBUNIT B', CHLOROPLASTIC"/>
    <property type="match status" value="1"/>
</dbReference>
<evidence type="ECO:0000256" key="5">
    <source>
        <dbReference type="ARBA" id="ARBA00022781"/>
    </source>
</evidence>
<gene>
    <name evidence="12" type="primary">atpF</name>
    <name evidence="14" type="ORF">J3A84_10965</name>
</gene>
<comment type="similarity">
    <text evidence="1 12">Belongs to the ATPase B chain family.</text>
</comment>
<evidence type="ECO:0000256" key="6">
    <source>
        <dbReference type="ARBA" id="ARBA00022989"/>
    </source>
</evidence>
<keyword evidence="6 12" id="KW-1133">Transmembrane helix</keyword>
<evidence type="ECO:0000256" key="8">
    <source>
        <dbReference type="ARBA" id="ARBA00023136"/>
    </source>
</evidence>
<keyword evidence="15" id="KW-1185">Reference proteome</keyword>
<evidence type="ECO:0000256" key="3">
    <source>
        <dbReference type="ARBA" id="ARBA00022547"/>
    </source>
</evidence>
<dbReference type="CDD" id="cd06503">
    <property type="entry name" value="ATP-synt_Fo_b"/>
    <property type="match status" value="1"/>
</dbReference>
<keyword evidence="9 12" id="KW-0066">ATP synthesis</keyword>
<dbReference type="Proteomes" id="UP000664218">
    <property type="component" value="Unassembled WGS sequence"/>
</dbReference>
<keyword evidence="7 12" id="KW-0406">Ion transport</keyword>
<evidence type="ECO:0000256" key="10">
    <source>
        <dbReference type="ARBA" id="ARBA00025198"/>
    </source>
</evidence>
<keyword evidence="13" id="KW-0175">Coiled coil</keyword>
<evidence type="ECO:0000313" key="14">
    <source>
        <dbReference type="EMBL" id="MBO1265554.1"/>
    </source>
</evidence>
<comment type="caution">
    <text evidence="14">The sequence shown here is derived from an EMBL/GenBank/DDBJ whole genome shotgun (WGS) entry which is preliminary data.</text>
</comment>
<evidence type="ECO:0000256" key="7">
    <source>
        <dbReference type="ARBA" id="ARBA00023065"/>
    </source>
</evidence>
<dbReference type="GO" id="GO:0045259">
    <property type="term" value="C:proton-transporting ATP synthase complex"/>
    <property type="evidence" value="ECO:0007669"/>
    <property type="project" value="UniProtKB-KW"/>
</dbReference>
<evidence type="ECO:0000256" key="11">
    <source>
        <dbReference type="ARBA" id="ARBA00037847"/>
    </source>
</evidence>
<dbReference type="InterPro" id="IPR002146">
    <property type="entry name" value="ATP_synth_b/b'su_bac/chlpt"/>
</dbReference>
<dbReference type="AlphaFoldDB" id="A0A939H7C8"/>
<feature type="transmembrane region" description="Helical" evidence="12">
    <location>
        <begin position="6"/>
        <end position="27"/>
    </location>
</feature>
<evidence type="ECO:0000256" key="13">
    <source>
        <dbReference type="SAM" id="Coils"/>
    </source>
</evidence>
<dbReference type="InterPro" id="IPR050059">
    <property type="entry name" value="ATP_synthase_B_chain"/>
</dbReference>
<evidence type="ECO:0000256" key="12">
    <source>
        <dbReference type="HAMAP-Rule" id="MF_01398"/>
    </source>
</evidence>
<proteinExistence type="inferred from homology"/>
<feature type="coiled-coil region" evidence="13">
    <location>
        <begin position="31"/>
        <end position="97"/>
    </location>
</feature>
<comment type="subunit">
    <text evidence="12">F-type ATPases have 2 components, F(1) - the catalytic core - and F(0) - the membrane proton channel. F(1) has five subunits: alpha(3), beta(3), gamma(1), delta(1), epsilon(1). F(0) has three main subunits: a(1), b(2) and c(10-14). The alpha and beta chains form an alternating ring which encloses part of the gamma chain. F(1) is attached to F(0) by a central stalk formed by the gamma and epsilon chains, while a peripheral stalk is formed by the delta and b chains.</text>
</comment>
<dbReference type="GO" id="GO:0012505">
    <property type="term" value="C:endomembrane system"/>
    <property type="evidence" value="ECO:0007669"/>
    <property type="project" value="UniProtKB-SubCell"/>
</dbReference>
<keyword evidence="3 12" id="KW-0138">CF(0)</keyword>
<dbReference type="Pfam" id="PF00430">
    <property type="entry name" value="ATP-synt_B"/>
    <property type="match status" value="1"/>
</dbReference>
<keyword evidence="5 12" id="KW-0375">Hydrogen ion transport</keyword>
<keyword evidence="2 12" id="KW-0813">Transport</keyword>
<evidence type="ECO:0000313" key="15">
    <source>
        <dbReference type="Proteomes" id="UP000664218"/>
    </source>
</evidence>
<comment type="function">
    <text evidence="10 12">F(1)F(0) ATP synthase produces ATP from ADP in the presence of a proton or sodium gradient. F-type ATPases consist of two structural domains, F(1) containing the extramembraneous catalytic core and F(0) containing the membrane proton channel, linked together by a central stalk and a peripheral stalk. During catalysis, ATP synthesis in the catalytic domain of F(1) is coupled via a rotary mechanism of the central stalk subunits to proton translocation.</text>
</comment>
<dbReference type="PANTHER" id="PTHR33445">
    <property type="entry name" value="ATP SYNTHASE SUBUNIT B', CHLOROPLASTIC"/>
    <property type="match status" value="1"/>
</dbReference>
<accession>A0A939H7C8</accession>
<comment type="subcellular location">
    <subcellularLocation>
        <location evidence="12">Cell membrane</location>
        <topology evidence="12">Single-pass membrane protein</topology>
    </subcellularLocation>
    <subcellularLocation>
        <location evidence="11">Endomembrane system</location>
        <topology evidence="11">Single-pass membrane protein</topology>
    </subcellularLocation>
</comment>
<organism evidence="14 15">
    <name type="scientific">Proteiniclasticum aestuarii</name>
    <dbReference type="NCBI Taxonomy" id="2817862"/>
    <lineage>
        <taxon>Bacteria</taxon>
        <taxon>Bacillati</taxon>
        <taxon>Bacillota</taxon>
        <taxon>Clostridia</taxon>
        <taxon>Eubacteriales</taxon>
        <taxon>Clostridiaceae</taxon>
        <taxon>Proteiniclasticum</taxon>
    </lineage>
</organism>
<evidence type="ECO:0000256" key="2">
    <source>
        <dbReference type="ARBA" id="ARBA00022448"/>
    </source>
</evidence>
<dbReference type="RefSeq" id="WP_207600078.1">
    <property type="nucleotide sequence ID" value="NZ_JAFNJU010000008.1"/>
</dbReference>
<dbReference type="GO" id="GO:0046961">
    <property type="term" value="F:proton-transporting ATPase activity, rotational mechanism"/>
    <property type="evidence" value="ECO:0007669"/>
    <property type="project" value="TreeGrafter"/>
</dbReference>
<evidence type="ECO:0000256" key="1">
    <source>
        <dbReference type="ARBA" id="ARBA00005513"/>
    </source>
</evidence>
<dbReference type="GO" id="GO:0046933">
    <property type="term" value="F:proton-transporting ATP synthase activity, rotational mechanism"/>
    <property type="evidence" value="ECO:0007669"/>
    <property type="project" value="UniProtKB-UniRule"/>
</dbReference>
<dbReference type="GO" id="GO:0005886">
    <property type="term" value="C:plasma membrane"/>
    <property type="evidence" value="ECO:0007669"/>
    <property type="project" value="UniProtKB-SubCell"/>
</dbReference>
<comment type="function">
    <text evidence="12">Component of the F(0) channel, it forms part of the peripheral stalk, linking F(1) to F(0).</text>
</comment>
<dbReference type="HAMAP" id="MF_01398">
    <property type="entry name" value="ATP_synth_b_bprime"/>
    <property type="match status" value="1"/>
</dbReference>
<evidence type="ECO:0000256" key="4">
    <source>
        <dbReference type="ARBA" id="ARBA00022692"/>
    </source>
</evidence>
<name>A0A939H7C8_9CLOT</name>